<comment type="caution">
    <text evidence="3">The sequence shown here is derived from an EMBL/GenBank/DDBJ whole genome shotgun (WGS) entry which is preliminary data.</text>
</comment>
<dbReference type="EMBL" id="BAEH01000044">
    <property type="protein sequence ID" value="GAB17970.1"/>
    <property type="molecule type" value="Genomic_DNA"/>
</dbReference>
<dbReference type="PANTHER" id="PTHR33371:SF4">
    <property type="entry name" value="INTERMEMBRANE PHOSPHOLIPID TRANSPORT SYSTEM BINDING PROTEIN MLAD"/>
    <property type="match status" value="1"/>
</dbReference>
<keyword evidence="4" id="KW-1185">Reference proteome</keyword>
<accession>H0QYR9</accession>
<evidence type="ECO:0000313" key="3">
    <source>
        <dbReference type="EMBL" id="GAB17970.1"/>
    </source>
</evidence>
<reference evidence="3 4" key="1">
    <citation type="submission" date="2011-12" db="EMBL/GenBank/DDBJ databases">
        <title>Whole genome shotgun sequence of Gordonia effusa NBRC 100432.</title>
        <authorList>
            <person name="Yoshida I."/>
            <person name="Takarada H."/>
            <person name="Hosoyama A."/>
            <person name="Tsuchikane K."/>
            <person name="Katsumata H."/>
            <person name="Yamazaki S."/>
            <person name="Fujita N."/>
        </authorList>
    </citation>
    <scope>NUCLEOTIDE SEQUENCE [LARGE SCALE GENOMIC DNA]</scope>
    <source>
        <strain evidence="3 4">NBRC 100432</strain>
    </source>
</reference>
<dbReference type="Proteomes" id="UP000035034">
    <property type="component" value="Unassembled WGS sequence"/>
</dbReference>
<dbReference type="RefSeq" id="WP_007317307.1">
    <property type="nucleotide sequence ID" value="NZ_BAEH01000044.1"/>
</dbReference>
<protein>
    <submittedName>
        <fullName evidence="3">Mce family protein</fullName>
    </submittedName>
</protein>
<dbReference type="InterPro" id="IPR052336">
    <property type="entry name" value="MlaD_Phospholipid_Transporter"/>
</dbReference>
<feature type="domain" description="Mce/MlaD" evidence="2">
    <location>
        <begin position="42"/>
        <end position="115"/>
    </location>
</feature>
<feature type="transmembrane region" description="Helical" evidence="1">
    <location>
        <begin position="12"/>
        <end position="30"/>
    </location>
</feature>
<dbReference type="eggNOG" id="COG1463">
    <property type="taxonomic scope" value="Bacteria"/>
</dbReference>
<dbReference type="Pfam" id="PF02470">
    <property type="entry name" value="MlaD"/>
    <property type="match status" value="1"/>
</dbReference>
<sequence>MTTSRVAREFSLNVVVFAAVIILGGVYLAVNVYEWRPGTKYHSVTMSMTDTDLVSTGTGVFVNGMKVGEVSAVELETTGARLTLKYPASQQIPADTSVEVGMQSALGEPYVNFVPKTSSGPFLADGAVISADRIGEPESIPGIFEMISDLSSVTAADPLSGVLKTVAQALAGTDEALGRISDGSRLIAGVLMSRSVQLRSMFANTQVYTGDIQWLVNALPGFSSALDTIFVRYLGTLHALESTFAKSDLHQKFSEVIDPFIVKLNGYLTDVIPNVVDAIGPMMPIATALNETLPQIDVSELLSRALQMMGSGDSARFVIKPSASNPTASNPSAPK</sequence>
<keyword evidence="1" id="KW-1133">Transmembrane helix</keyword>
<dbReference type="InterPro" id="IPR003399">
    <property type="entry name" value="Mce/MlaD"/>
</dbReference>
<evidence type="ECO:0000259" key="2">
    <source>
        <dbReference type="Pfam" id="PF02470"/>
    </source>
</evidence>
<keyword evidence="1" id="KW-0812">Transmembrane</keyword>
<proteinExistence type="predicted"/>
<organism evidence="3 4">
    <name type="scientific">Gordonia effusa NBRC 100432</name>
    <dbReference type="NCBI Taxonomy" id="1077974"/>
    <lineage>
        <taxon>Bacteria</taxon>
        <taxon>Bacillati</taxon>
        <taxon>Actinomycetota</taxon>
        <taxon>Actinomycetes</taxon>
        <taxon>Mycobacteriales</taxon>
        <taxon>Gordoniaceae</taxon>
        <taxon>Gordonia</taxon>
    </lineage>
</organism>
<gene>
    <name evidence="3" type="primary">mceF</name>
    <name evidence="3" type="ORF">GOEFS_044_00060</name>
</gene>
<dbReference type="OrthoDB" id="4368574at2"/>
<dbReference type="STRING" id="1077974.GOEFS_044_00060"/>
<name>H0QYR9_9ACTN</name>
<evidence type="ECO:0000313" key="4">
    <source>
        <dbReference type="Proteomes" id="UP000035034"/>
    </source>
</evidence>
<evidence type="ECO:0000256" key="1">
    <source>
        <dbReference type="SAM" id="Phobius"/>
    </source>
</evidence>
<dbReference type="AlphaFoldDB" id="H0QYR9"/>
<keyword evidence="1" id="KW-0472">Membrane</keyword>
<dbReference type="PANTHER" id="PTHR33371">
    <property type="entry name" value="INTERMEMBRANE PHOSPHOLIPID TRANSPORT SYSTEM BINDING PROTEIN MLAD-RELATED"/>
    <property type="match status" value="1"/>
</dbReference>